<dbReference type="SUPFAM" id="SSF52218">
    <property type="entry name" value="Flavoproteins"/>
    <property type="match status" value="1"/>
</dbReference>
<dbReference type="KEGG" id="cex:CSE_12410"/>
<dbReference type="InterPro" id="IPR029039">
    <property type="entry name" value="Flavoprotein-like_sf"/>
</dbReference>
<evidence type="ECO:0000313" key="3">
    <source>
        <dbReference type="EMBL" id="BAL81367.1"/>
    </source>
</evidence>
<dbReference type="Proteomes" id="UP000004793">
    <property type="component" value="Chromosome"/>
</dbReference>
<keyword evidence="4" id="KW-1185">Reference proteome</keyword>
<dbReference type="GO" id="GO:0016491">
    <property type="term" value="F:oxidoreductase activity"/>
    <property type="evidence" value="ECO:0007669"/>
    <property type="project" value="InterPro"/>
</dbReference>
<dbReference type="EMBL" id="AP012051">
    <property type="protein sequence ID" value="BAL81367.1"/>
    <property type="molecule type" value="Genomic_DNA"/>
</dbReference>
<evidence type="ECO:0000313" key="4">
    <source>
        <dbReference type="Proteomes" id="UP000004793"/>
    </source>
</evidence>
<evidence type="ECO:0000259" key="2">
    <source>
        <dbReference type="PROSITE" id="PS50902"/>
    </source>
</evidence>
<dbReference type="PANTHER" id="PTHR43717:SF1">
    <property type="entry name" value="ANAEROBIC NITRIC OXIDE REDUCTASE FLAVORUBREDOXIN"/>
    <property type="match status" value="1"/>
</dbReference>
<dbReference type="Pfam" id="PF19583">
    <property type="entry name" value="ODP"/>
    <property type="match status" value="1"/>
</dbReference>
<dbReference type="SMART" id="SM00849">
    <property type="entry name" value="Lactamase_B"/>
    <property type="match status" value="1"/>
</dbReference>
<dbReference type="Gene3D" id="3.40.50.360">
    <property type="match status" value="1"/>
</dbReference>
<accession>A0A7U6JH41</accession>
<dbReference type="PIRSF" id="PIRSF005243">
    <property type="entry name" value="ROO"/>
    <property type="match status" value="1"/>
</dbReference>
<dbReference type="CDD" id="cd07709">
    <property type="entry name" value="flavodiiron_proteins_MBL-fold"/>
    <property type="match status" value="1"/>
</dbReference>
<dbReference type="OrthoDB" id="9807946at2"/>
<dbReference type="GO" id="GO:0046872">
    <property type="term" value="F:metal ion binding"/>
    <property type="evidence" value="ECO:0007669"/>
    <property type="project" value="InterPro"/>
</dbReference>
<dbReference type="GO" id="GO:0009055">
    <property type="term" value="F:electron transfer activity"/>
    <property type="evidence" value="ECO:0007669"/>
    <property type="project" value="InterPro"/>
</dbReference>
<sequence length="394" mass="44739">MSVRKIKDGVYAVGVNHWDRKLFDEIIPLPNGTSYNSYLIIGSQYTALIDTVDPALQDGLINNLKEFKDLKVDYIISQHAEQDHSGSIPKILEMYPDAKVVTNEKCKELLIEHLGIPDEKFIVIKDYDKLSLGNKTLTFIFTPWVHWPETMSTYLQEDKILFTCDFFGSHYATSELYAKNSEIVLEGAKRYYAEIMMPFRNFIKSNINKIEKFDFEIIAPSHGPMWNDPKFIINAYLDWISPVVKNEVVVLYTSMHGSTKVIVDELYNRLVENGIKVTPFNLVSADLGEIAISLVDAATIIFAFPTVLTGPHPLGASITYFVNAIKPKTKFASFITSYGWGGMTIKWVKEHIGNLKVEMLGELEFKGLPKKEDIEKVNEIVMRIVEAHKSIGIL</sequence>
<comment type="similarity">
    <text evidence="1">In the N-terminal section; belongs to the zinc metallo-hydrolase group 3 family.</text>
</comment>
<proteinExistence type="inferred from homology"/>
<dbReference type="InterPro" id="IPR001279">
    <property type="entry name" value="Metallo-B-lactamas"/>
</dbReference>
<gene>
    <name evidence="3" type="ordered locus">CSE_12410</name>
</gene>
<dbReference type="InterPro" id="IPR016440">
    <property type="entry name" value="Rubredoxin-O_OxRdtase"/>
</dbReference>
<dbReference type="PROSITE" id="PS50902">
    <property type="entry name" value="FLAVODOXIN_LIKE"/>
    <property type="match status" value="1"/>
</dbReference>
<evidence type="ECO:0000256" key="1">
    <source>
        <dbReference type="ARBA" id="ARBA00007121"/>
    </source>
</evidence>
<dbReference type="PANTHER" id="PTHR43717">
    <property type="entry name" value="ANAEROBIC NITRIC OXIDE REDUCTASE FLAVORUBREDOXIN"/>
    <property type="match status" value="1"/>
</dbReference>
<dbReference type="AlphaFoldDB" id="A0A7U6JH41"/>
<dbReference type="RefSeq" id="WP_014453763.1">
    <property type="nucleotide sequence ID" value="NC_017096.1"/>
</dbReference>
<dbReference type="InterPro" id="IPR045761">
    <property type="entry name" value="ODP_dom"/>
</dbReference>
<dbReference type="Gene3D" id="3.60.15.10">
    <property type="entry name" value="Ribonuclease Z/Hydroxyacylglutathione hydrolase-like"/>
    <property type="match status" value="1"/>
</dbReference>
<dbReference type="GO" id="GO:0010181">
    <property type="term" value="F:FMN binding"/>
    <property type="evidence" value="ECO:0007669"/>
    <property type="project" value="InterPro"/>
</dbReference>
<dbReference type="InterPro" id="IPR008254">
    <property type="entry name" value="Flavodoxin/NO_synth"/>
</dbReference>
<organism evidence="3 4">
    <name type="scientific">Caldisericum exile (strain DSM 21853 / NBRC 104410 / AZM16c01)</name>
    <dbReference type="NCBI Taxonomy" id="511051"/>
    <lineage>
        <taxon>Bacteria</taxon>
        <taxon>Pseudomonadati</taxon>
        <taxon>Caldisericota/Cryosericota group</taxon>
        <taxon>Caldisericota</taxon>
        <taxon>Caldisericia</taxon>
        <taxon>Caldisericales</taxon>
        <taxon>Caldisericaceae</taxon>
        <taxon>Caldisericum</taxon>
    </lineage>
</organism>
<reference evidence="3 4" key="1">
    <citation type="submission" date="2011-01" db="EMBL/GenBank/DDBJ databases">
        <title>Whole genome sequence of Caldisericum exile AZM16c01.</title>
        <authorList>
            <person name="Narita-Yamada S."/>
            <person name="Kawakoshi A."/>
            <person name="Nakamura S."/>
            <person name="Sasagawa M."/>
            <person name="Fukada J."/>
            <person name="Sekine M."/>
            <person name="Kato Y."/>
            <person name="Fukai R."/>
            <person name="Sasaki K."/>
            <person name="Hanamaki A."/>
            <person name="Narita H."/>
            <person name="Konno Y."/>
            <person name="Mori K."/>
            <person name="Yamazaki S."/>
            <person name="Suzuki K."/>
            <person name="Fujita N."/>
        </authorList>
    </citation>
    <scope>NUCLEOTIDE SEQUENCE [LARGE SCALE GENOMIC DNA]</scope>
    <source>
        <strain evidence="4">DSM 21853 / NBRC 104410 / AZM16c01</strain>
    </source>
</reference>
<name>A0A7U6JH41_CALEA</name>
<dbReference type="InterPro" id="IPR036866">
    <property type="entry name" value="RibonucZ/Hydroxyglut_hydro"/>
</dbReference>
<feature type="domain" description="Flavodoxin-like" evidence="2">
    <location>
        <begin position="248"/>
        <end position="385"/>
    </location>
</feature>
<protein>
    <submittedName>
        <fullName evidence="3">Flavoprotein</fullName>
    </submittedName>
</protein>
<dbReference type="SUPFAM" id="SSF56281">
    <property type="entry name" value="Metallo-hydrolase/oxidoreductase"/>
    <property type="match status" value="1"/>
</dbReference>